<name>A0A4R9C4F2_9FIRM</name>
<evidence type="ECO:0000256" key="6">
    <source>
        <dbReference type="ARBA" id="ARBA00022840"/>
    </source>
</evidence>
<evidence type="ECO:0000256" key="3">
    <source>
        <dbReference type="ARBA" id="ARBA00022598"/>
    </source>
</evidence>
<dbReference type="AlphaFoldDB" id="A0A4R9C4F2"/>
<keyword evidence="6 10" id="KW-0067">ATP-binding</keyword>
<dbReference type="PROSITE" id="PS01012">
    <property type="entry name" value="FOLYLPOLYGLU_SYNT_2"/>
    <property type="match status" value="1"/>
</dbReference>
<comment type="similarity">
    <text evidence="1 10">Belongs to the folylpolyglutamate synthase family.</text>
</comment>
<dbReference type="EC" id="6.3.2.17" evidence="2"/>
<dbReference type="RefSeq" id="WP_134711816.1">
    <property type="nucleotide sequence ID" value="NZ_CP119081.1"/>
</dbReference>
<dbReference type="PANTHER" id="PTHR11136">
    <property type="entry name" value="FOLYLPOLYGLUTAMATE SYNTHASE-RELATED"/>
    <property type="match status" value="1"/>
</dbReference>
<keyword evidence="4" id="KW-0479">Metal-binding</keyword>
<feature type="domain" description="Mur ligase central" evidence="12">
    <location>
        <begin position="48"/>
        <end position="268"/>
    </location>
</feature>
<gene>
    <name evidence="13" type="ORF">EQF91_00620</name>
</gene>
<evidence type="ECO:0000256" key="5">
    <source>
        <dbReference type="ARBA" id="ARBA00022741"/>
    </source>
</evidence>
<evidence type="ECO:0000259" key="11">
    <source>
        <dbReference type="Pfam" id="PF02875"/>
    </source>
</evidence>
<dbReference type="SUPFAM" id="SSF53623">
    <property type="entry name" value="MurD-like peptide ligases, catalytic domain"/>
    <property type="match status" value="1"/>
</dbReference>
<feature type="domain" description="Mur ligase C-terminal" evidence="11">
    <location>
        <begin position="294"/>
        <end position="413"/>
    </location>
</feature>
<dbReference type="PROSITE" id="PS01011">
    <property type="entry name" value="FOLYLPOLYGLU_SYNT_1"/>
    <property type="match status" value="1"/>
</dbReference>
<dbReference type="GO" id="GO:0046872">
    <property type="term" value="F:metal ion binding"/>
    <property type="evidence" value="ECO:0007669"/>
    <property type="project" value="UniProtKB-KW"/>
</dbReference>
<evidence type="ECO:0000256" key="10">
    <source>
        <dbReference type="PIRNR" id="PIRNR001563"/>
    </source>
</evidence>
<dbReference type="PIRSF" id="PIRSF001563">
    <property type="entry name" value="Folylpolyglu_synth"/>
    <property type="match status" value="1"/>
</dbReference>
<dbReference type="GeneID" id="97030650"/>
<evidence type="ECO:0000313" key="14">
    <source>
        <dbReference type="Proteomes" id="UP000297454"/>
    </source>
</evidence>
<keyword evidence="7" id="KW-0460">Magnesium</keyword>
<dbReference type="InterPro" id="IPR013221">
    <property type="entry name" value="Mur_ligase_cen"/>
</dbReference>
<dbReference type="OrthoDB" id="9809356at2"/>
<comment type="caution">
    <text evidence="13">The sequence shown here is derived from an EMBL/GenBank/DDBJ whole genome shotgun (WGS) entry which is preliminary data.</text>
</comment>
<proteinExistence type="inferred from homology"/>
<dbReference type="GO" id="GO:0004326">
    <property type="term" value="F:tetrahydrofolylpolyglutamate synthase activity"/>
    <property type="evidence" value="ECO:0007669"/>
    <property type="project" value="UniProtKB-EC"/>
</dbReference>
<keyword evidence="3 10" id="KW-0436">Ligase</keyword>
<keyword evidence="5 10" id="KW-0547">Nucleotide-binding</keyword>
<protein>
    <recommendedName>
        <fullName evidence="2">tetrahydrofolate synthase</fullName>
        <ecNumber evidence="2">6.3.2.17</ecNumber>
    </recommendedName>
    <alternativeName>
        <fullName evidence="8">Tetrahydrofolylpolyglutamate synthase</fullName>
    </alternativeName>
</protein>
<dbReference type="EMBL" id="SCFR01000002">
    <property type="protein sequence ID" value="TFF67458.1"/>
    <property type="molecule type" value="Genomic_DNA"/>
</dbReference>
<dbReference type="GO" id="GO:0005737">
    <property type="term" value="C:cytoplasm"/>
    <property type="evidence" value="ECO:0007669"/>
    <property type="project" value="TreeGrafter"/>
</dbReference>
<evidence type="ECO:0000256" key="1">
    <source>
        <dbReference type="ARBA" id="ARBA00008276"/>
    </source>
</evidence>
<evidence type="ECO:0000256" key="7">
    <source>
        <dbReference type="ARBA" id="ARBA00022842"/>
    </source>
</evidence>
<keyword evidence="14" id="KW-1185">Reference proteome</keyword>
<dbReference type="Gene3D" id="3.90.190.20">
    <property type="entry name" value="Mur ligase, C-terminal domain"/>
    <property type="match status" value="1"/>
</dbReference>
<sequence length="425" mass="48473">MQKFYDINSCLDWLYLKGGSKGKFNLDNIKYLLDKLDNPQDKIKVIHIAGTNGKGSTSNFIASVLSRKYKCGLFTSPYMNDITDSFKINGAQMSEKLFIEYINKLILIIDAMEKNGKFITYFEIITSIMYKYFYDQNVDFAVVEVGLGGKLDATNIIKKPIASVIVTISKDHQNVLGNTIEDIAENKAGIIKNNCPVFIYPQIDTVHKIFEQTAIKLNCEFNTFSISEIDILKISEVENVFNFRTYKNMKSCLIGKHQVYNAVLALTVIDYLKNNYEISEKDIYDGIYLARNTGRLEVVSKNPKIIFDGAHNKESIISLIDTIKCLKFNRLIVGFSMLKDKDISYALSALSKISDELIVTTVDYPGRNYSETELNEIVKEYEINIKVISNNVEAFEYTKSLASEDDLILWCGSLYLIRELLKYLD</sequence>
<dbReference type="GO" id="GO:0008841">
    <property type="term" value="F:dihydrofolate synthase activity"/>
    <property type="evidence" value="ECO:0007669"/>
    <property type="project" value="TreeGrafter"/>
</dbReference>
<reference evidence="13 14" key="1">
    <citation type="submission" date="2019-01" db="EMBL/GenBank/DDBJ databases">
        <title>Draft Genome Sequences of Helcococcus ovis Strains Isolated from the Uterus and Vagina of Dairy Cows with Metritis.</title>
        <authorList>
            <person name="Cunha F."/>
            <person name="Jeon S.J."/>
            <person name="Kutzer P."/>
            <person name="Galvao K.N."/>
        </authorList>
    </citation>
    <scope>NUCLEOTIDE SEQUENCE [LARGE SCALE GENOMIC DNA]</scope>
    <source>
        <strain evidence="13 14">KG-37</strain>
    </source>
</reference>
<dbReference type="InterPro" id="IPR018109">
    <property type="entry name" value="Folylpolyglutamate_synth_CS"/>
</dbReference>
<organism evidence="13 14">
    <name type="scientific">Helcococcus ovis</name>
    <dbReference type="NCBI Taxonomy" id="72026"/>
    <lineage>
        <taxon>Bacteria</taxon>
        <taxon>Bacillati</taxon>
        <taxon>Bacillota</taxon>
        <taxon>Tissierellia</taxon>
        <taxon>Tissierellales</taxon>
        <taxon>Peptoniphilaceae</taxon>
        <taxon>Helcococcus</taxon>
    </lineage>
</organism>
<evidence type="ECO:0000256" key="4">
    <source>
        <dbReference type="ARBA" id="ARBA00022723"/>
    </source>
</evidence>
<evidence type="ECO:0000256" key="9">
    <source>
        <dbReference type="ARBA" id="ARBA00047493"/>
    </source>
</evidence>
<evidence type="ECO:0000313" key="13">
    <source>
        <dbReference type="EMBL" id="TFF67458.1"/>
    </source>
</evidence>
<dbReference type="Pfam" id="PF02875">
    <property type="entry name" value="Mur_ligase_C"/>
    <property type="match status" value="1"/>
</dbReference>
<dbReference type="GO" id="GO:0005524">
    <property type="term" value="F:ATP binding"/>
    <property type="evidence" value="ECO:0007669"/>
    <property type="project" value="UniProtKB-KW"/>
</dbReference>
<dbReference type="Proteomes" id="UP000297454">
    <property type="component" value="Unassembled WGS sequence"/>
</dbReference>
<dbReference type="InterPro" id="IPR001645">
    <property type="entry name" value="Folylpolyglutamate_synth"/>
</dbReference>
<dbReference type="Gene3D" id="3.40.1190.10">
    <property type="entry name" value="Mur-like, catalytic domain"/>
    <property type="match status" value="1"/>
</dbReference>
<dbReference type="SUPFAM" id="SSF53244">
    <property type="entry name" value="MurD-like peptide ligases, peptide-binding domain"/>
    <property type="match status" value="1"/>
</dbReference>
<dbReference type="InterPro" id="IPR004101">
    <property type="entry name" value="Mur_ligase_C"/>
</dbReference>
<evidence type="ECO:0000256" key="8">
    <source>
        <dbReference type="ARBA" id="ARBA00030592"/>
    </source>
</evidence>
<dbReference type="PANTHER" id="PTHR11136:SF0">
    <property type="entry name" value="DIHYDROFOLATE SYNTHETASE-RELATED"/>
    <property type="match status" value="1"/>
</dbReference>
<dbReference type="Pfam" id="PF08245">
    <property type="entry name" value="Mur_ligase_M"/>
    <property type="match status" value="1"/>
</dbReference>
<evidence type="ECO:0000256" key="2">
    <source>
        <dbReference type="ARBA" id="ARBA00013025"/>
    </source>
</evidence>
<dbReference type="NCBIfam" id="TIGR01499">
    <property type="entry name" value="folC"/>
    <property type="match status" value="1"/>
</dbReference>
<dbReference type="InterPro" id="IPR036615">
    <property type="entry name" value="Mur_ligase_C_dom_sf"/>
</dbReference>
<evidence type="ECO:0000259" key="12">
    <source>
        <dbReference type="Pfam" id="PF08245"/>
    </source>
</evidence>
<accession>A0A4R9C4F2</accession>
<dbReference type="InterPro" id="IPR036565">
    <property type="entry name" value="Mur-like_cat_sf"/>
</dbReference>
<comment type="catalytic activity">
    <reaction evidence="9">
        <text>(6S)-5,6,7,8-tetrahydrofolyl-(gamma-L-Glu)(n) + L-glutamate + ATP = (6S)-5,6,7,8-tetrahydrofolyl-(gamma-L-Glu)(n+1) + ADP + phosphate + H(+)</text>
        <dbReference type="Rhea" id="RHEA:10580"/>
        <dbReference type="Rhea" id="RHEA-COMP:14738"/>
        <dbReference type="Rhea" id="RHEA-COMP:14740"/>
        <dbReference type="ChEBI" id="CHEBI:15378"/>
        <dbReference type="ChEBI" id="CHEBI:29985"/>
        <dbReference type="ChEBI" id="CHEBI:30616"/>
        <dbReference type="ChEBI" id="CHEBI:43474"/>
        <dbReference type="ChEBI" id="CHEBI:141005"/>
        <dbReference type="ChEBI" id="CHEBI:456216"/>
        <dbReference type="EC" id="6.3.2.17"/>
    </reaction>
</comment>